<sequence length="32" mass="3629">MTTDTSERGLETLIMRHMTGTPEFDTFRVPSA</sequence>
<organism evidence="1 2">
    <name type="scientific">Candidatus Accumulibacter appositus</name>
    <dbReference type="NCBI Taxonomy" id="1454003"/>
    <lineage>
        <taxon>Bacteria</taxon>
        <taxon>Pseudomonadati</taxon>
        <taxon>Pseudomonadota</taxon>
        <taxon>Betaproteobacteria</taxon>
        <taxon>Candidatus Accumulibacter</taxon>
    </lineage>
</organism>
<dbReference type="AlphaFoldDB" id="A0A011NP30"/>
<dbReference type="EMBL" id="JEMX01000125">
    <property type="protein sequence ID" value="EXI77056.1"/>
    <property type="molecule type" value="Genomic_DNA"/>
</dbReference>
<gene>
    <name evidence="1" type="ORF">AW10_04064</name>
</gene>
<evidence type="ECO:0000313" key="2">
    <source>
        <dbReference type="Proteomes" id="UP000021816"/>
    </source>
</evidence>
<evidence type="ECO:0000313" key="1">
    <source>
        <dbReference type="EMBL" id="EXI77056.1"/>
    </source>
</evidence>
<comment type="caution">
    <text evidence="1">The sequence shown here is derived from an EMBL/GenBank/DDBJ whole genome shotgun (WGS) entry which is preliminary data.</text>
</comment>
<proteinExistence type="predicted"/>
<accession>A0A011NP30</accession>
<protein>
    <submittedName>
        <fullName evidence="1">Uncharacterized protein</fullName>
    </submittedName>
</protein>
<name>A0A011NP30_9PROT</name>
<dbReference type="PATRIC" id="fig|1454003.3.peg.4131"/>
<reference evidence="1 2" key="1">
    <citation type="submission" date="2014-02" db="EMBL/GenBank/DDBJ databases">
        <title>Expanding our view of genomic diversity in Candidatus Accumulibacter clades.</title>
        <authorList>
            <person name="Skennerton C.T."/>
            <person name="Barr J.J."/>
            <person name="Slater F.R."/>
            <person name="Bond P.L."/>
            <person name="Tyson G.W."/>
        </authorList>
    </citation>
    <scope>NUCLEOTIDE SEQUENCE [LARGE SCALE GENOMIC DNA]</scope>
    <source>
        <strain evidence="2">BA-92</strain>
    </source>
</reference>
<dbReference type="Proteomes" id="UP000021816">
    <property type="component" value="Unassembled WGS sequence"/>
</dbReference>